<dbReference type="EMBL" id="JAFJYH010000267">
    <property type="protein sequence ID" value="KAG4414388.1"/>
    <property type="molecule type" value="Genomic_DNA"/>
</dbReference>
<keyword evidence="2" id="KW-1185">Reference proteome</keyword>
<dbReference type="OrthoDB" id="410198at2759"/>
<proteinExistence type="predicted"/>
<organism evidence="1 2">
    <name type="scientific">Cadophora malorum</name>
    <dbReference type="NCBI Taxonomy" id="108018"/>
    <lineage>
        <taxon>Eukaryota</taxon>
        <taxon>Fungi</taxon>
        <taxon>Dikarya</taxon>
        <taxon>Ascomycota</taxon>
        <taxon>Pezizomycotina</taxon>
        <taxon>Leotiomycetes</taxon>
        <taxon>Helotiales</taxon>
        <taxon>Ploettnerulaceae</taxon>
        <taxon>Cadophora</taxon>
    </lineage>
</organism>
<evidence type="ECO:0000313" key="1">
    <source>
        <dbReference type="EMBL" id="KAG4414388.1"/>
    </source>
</evidence>
<sequence>MTGYKISVFDVFNDNVKYQELAKISILAFKDNPLYYLTYPRGNPGKIKDYYCITIIKFTEKDRVKTITIVDNF</sequence>
<dbReference type="Proteomes" id="UP000664132">
    <property type="component" value="Unassembled WGS sequence"/>
</dbReference>
<comment type="caution">
    <text evidence="1">The sequence shown here is derived from an EMBL/GenBank/DDBJ whole genome shotgun (WGS) entry which is preliminary data.</text>
</comment>
<protein>
    <submittedName>
        <fullName evidence="1">Uncharacterized protein</fullName>
    </submittedName>
</protein>
<name>A0A8H7W6R3_9HELO</name>
<dbReference type="AlphaFoldDB" id="A0A8H7W6R3"/>
<evidence type="ECO:0000313" key="2">
    <source>
        <dbReference type="Proteomes" id="UP000664132"/>
    </source>
</evidence>
<gene>
    <name evidence="1" type="ORF">IFR04_012488</name>
</gene>
<accession>A0A8H7W6R3</accession>
<reference evidence="1" key="1">
    <citation type="submission" date="2021-02" db="EMBL/GenBank/DDBJ databases">
        <title>Genome sequence Cadophora malorum strain M34.</title>
        <authorList>
            <person name="Stefanovic E."/>
            <person name="Vu D."/>
            <person name="Scully C."/>
            <person name="Dijksterhuis J."/>
            <person name="Roader J."/>
            <person name="Houbraken J."/>
        </authorList>
    </citation>
    <scope>NUCLEOTIDE SEQUENCE</scope>
    <source>
        <strain evidence="1">M34</strain>
    </source>
</reference>